<keyword evidence="3" id="KW-1185">Reference proteome</keyword>
<dbReference type="AlphaFoldDB" id="A0A9P5K9C8"/>
<proteinExistence type="predicted"/>
<comment type="caution">
    <text evidence="2">The sequence shown here is derived from an EMBL/GenBank/DDBJ whole genome shotgun (WGS) entry which is preliminary data.</text>
</comment>
<dbReference type="EMBL" id="QPMT01000004">
    <property type="protein sequence ID" value="KAF4864569.1"/>
    <property type="molecule type" value="Genomic_DNA"/>
</dbReference>
<evidence type="ECO:0000313" key="2">
    <source>
        <dbReference type="EMBL" id="KAF4864569.1"/>
    </source>
</evidence>
<evidence type="ECO:0000313" key="3">
    <source>
        <dbReference type="Proteomes" id="UP000711996"/>
    </source>
</evidence>
<organism evidence="2 3">
    <name type="scientific">Colletotrichum siamense</name>
    <name type="common">Anthracnose fungus</name>
    <dbReference type="NCBI Taxonomy" id="690259"/>
    <lineage>
        <taxon>Eukaryota</taxon>
        <taxon>Fungi</taxon>
        <taxon>Dikarya</taxon>
        <taxon>Ascomycota</taxon>
        <taxon>Pezizomycotina</taxon>
        <taxon>Sordariomycetes</taxon>
        <taxon>Hypocreomycetidae</taxon>
        <taxon>Glomerellales</taxon>
        <taxon>Glomerellaceae</taxon>
        <taxon>Colletotrichum</taxon>
        <taxon>Colletotrichum gloeosporioides species complex</taxon>
    </lineage>
</organism>
<name>A0A9P5K9C8_COLSI</name>
<protein>
    <submittedName>
        <fullName evidence="2">Uncharacterized protein</fullName>
    </submittedName>
</protein>
<sequence length="23" mass="2645">MTQIEEVSEELKSGTVHSQFDIH</sequence>
<accession>A0A9P5K9C8</accession>
<feature type="region of interest" description="Disordered" evidence="1">
    <location>
        <begin position="1"/>
        <end position="23"/>
    </location>
</feature>
<reference evidence="2" key="1">
    <citation type="submission" date="2019-06" db="EMBL/GenBank/DDBJ databases">
        <authorList>
            <person name="Gan P."/>
            <person name="Shirasu K."/>
        </authorList>
    </citation>
    <scope>NUCLEOTIDE SEQUENCE [LARGE SCALE GENOMIC DNA]</scope>
    <source>
        <strain evidence="2">CAD2</strain>
    </source>
</reference>
<dbReference type="Proteomes" id="UP000711996">
    <property type="component" value="Unassembled WGS sequence"/>
</dbReference>
<evidence type="ECO:0000256" key="1">
    <source>
        <dbReference type="SAM" id="MobiDB-lite"/>
    </source>
</evidence>
<gene>
    <name evidence="2" type="ORF">CGCSCA2_v002082</name>
</gene>